<organism evidence="1 2">
    <name type="scientific">Micromonospora echinospora</name>
    <name type="common">Micromonospora purpurea</name>
    <dbReference type="NCBI Taxonomy" id="1877"/>
    <lineage>
        <taxon>Bacteria</taxon>
        <taxon>Bacillati</taxon>
        <taxon>Actinomycetota</taxon>
        <taxon>Actinomycetes</taxon>
        <taxon>Micromonosporales</taxon>
        <taxon>Micromonosporaceae</taxon>
        <taxon>Micromonospora</taxon>
    </lineage>
</organism>
<dbReference type="EMBL" id="LT607413">
    <property type="protein sequence ID" value="SCF15396.1"/>
    <property type="molecule type" value="Genomic_DNA"/>
</dbReference>
<name>A0A1C4Y471_MICEC</name>
<proteinExistence type="predicted"/>
<reference evidence="2" key="1">
    <citation type="submission" date="2016-06" db="EMBL/GenBank/DDBJ databases">
        <authorList>
            <person name="Varghese N."/>
            <person name="Submissions Spin"/>
        </authorList>
    </citation>
    <scope>NUCLEOTIDE SEQUENCE [LARGE SCALE GENOMIC DNA]</scope>
    <source>
        <strain evidence="2">DSM 43816</strain>
    </source>
</reference>
<evidence type="ECO:0000313" key="2">
    <source>
        <dbReference type="Proteomes" id="UP000198253"/>
    </source>
</evidence>
<evidence type="ECO:0000313" key="1">
    <source>
        <dbReference type="EMBL" id="SCF15396.1"/>
    </source>
</evidence>
<sequence>MPRPDPIAPIVREPDLFPYGPGAVIVRMLRNRNLNSLNSAKMLYRLAGIGPLSAATIHAVGYGRKELSPELLSGSRLFSPTVSRVWPRCSISS</sequence>
<keyword evidence="2" id="KW-1185">Reference proteome</keyword>
<gene>
    <name evidence="1" type="ORF">GA0070618_3569</name>
</gene>
<dbReference type="Proteomes" id="UP000198253">
    <property type="component" value="Chromosome I"/>
</dbReference>
<accession>A0A1C4Y471</accession>
<dbReference type="InParanoid" id="A0A1C4Y471"/>
<dbReference type="AlphaFoldDB" id="A0A1C4Y471"/>
<protein>
    <submittedName>
        <fullName evidence="1">Uncharacterized protein</fullName>
    </submittedName>
</protein>